<dbReference type="SUPFAM" id="SSF51161">
    <property type="entry name" value="Trimeric LpxA-like enzymes"/>
    <property type="match status" value="1"/>
</dbReference>
<dbReference type="GO" id="GO:0008374">
    <property type="term" value="F:O-acyltransferase activity"/>
    <property type="evidence" value="ECO:0007669"/>
    <property type="project" value="TreeGrafter"/>
</dbReference>
<dbReference type="InterPro" id="IPR051159">
    <property type="entry name" value="Hexapeptide_acetyltransf"/>
</dbReference>
<dbReference type="AlphaFoldDB" id="A0AA40ANJ5"/>
<reference evidence="3" key="1">
    <citation type="submission" date="2023-06" db="EMBL/GenBank/DDBJ databases">
        <title>Genome-scale phylogeny and comparative genomics of the fungal order Sordariales.</title>
        <authorList>
            <consortium name="Lawrence Berkeley National Laboratory"/>
            <person name="Hensen N."/>
            <person name="Bonometti L."/>
            <person name="Westerberg I."/>
            <person name="Brannstrom I.O."/>
            <person name="Guillou S."/>
            <person name="Cros-Aarteil S."/>
            <person name="Calhoun S."/>
            <person name="Haridas S."/>
            <person name="Kuo A."/>
            <person name="Mondo S."/>
            <person name="Pangilinan J."/>
            <person name="Riley R."/>
            <person name="Labutti K."/>
            <person name="Andreopoulos B."/>
            <person name="Lipzen A."/>
            <person name="Chen C."/>
            <person name="Yanf M."/>
            <person name="Daum C."/>
            <person name="Ng V."/>
            <person name="Clum A."/>
            <person name="Steindorff A."/>
            <person name="Ohm R."/>
            <person name="Martin F."/>
            <person name="Silar P."/>
            <person name="Natvig D."/>
            <person name="Lalanne C."/>
            <person name="Gautier V."/>
            <person name="Ament-Velasquez S.L."/>
            <person name="Kruys A."/>
            <person name="Hutchinson M.I."/>
            <person name="Powell A.J."/>
            <person name="Barry K."/>
            <person name="Miller A.N."/>
            <person name="Grigoriev I.V."/>
            <person name="Debuchy R."/>
            <person name="Gladieux P."/>
            <person name="Thoren M.H."/>
            <person name="Johannesson H."/>
        </authorList>
    </citation>
    <scope>NUCLEOTIDE SEQUENCE</scope>
    <source>
        <strain evidence="3">SMH4607-1</strain>
    </source>
</reference>
<dbReference type="PANTHER" id="PTHR23416:SF23">
    <property type="entry name" value="ACETYLTRANSFERASE C18B11.09C-RELATED"/>
    <property type="match status" value="1"/>
</dbReference>
<proteinExistence type="inferred from homology"/>
<gene>
    <name evidence="3" type="ORF">B0H67DRAFT_660443</name>
</gene>
<comment type="similarity">
    <text evidence="1">Belongs to the transferase hexapeptide repeat family.</text>
</comment>
<accession>A0AA40ANJ5</accession>
<dbReference type="Proteomes" id="UP001172102">
    <property type="component" value="Unassembled WGS sequence"/>
</dbReference>
<organism evidence="3 4">
    <name type="scientific">Lasiosphaeris hirsuta</name>
    <dbReference type="NCBI Taxonomy" id="260670"/>
    <lineage>
        <taxon>Eukaryota</taxon>
        <taxon>Fungi</taxon>
        <taxon>Dikarya</taxon>
        <taxon>Ascomycota</taxon>
        <taxon>Pezizomycotina</taxon>
        <taxon>Sordariomycetes</taxon>
        <taxon>Sordariomycetidae</taxon>
        <taxon>Sordariales</taxon>
        <taxon>Lasiosphaeriaceae</taxon>
        <taxon>Lasiosphaeris</taxon>
    </lineage>
</organism>
<dbReference type="InterPro" id="IPR011004">
    <property type="entry name" value="Trimer_LpxA-like_sf"/>
</dbReference>
<evidence type="ECO:0000313" key="3">
    <source>
        <dbReference type="EMBL" id="KAK0719123.1"/>
    </source>
</evidence>
<keyword evidence="2" id="KW-0808">Transferase</keyword>
<evidence type="ECO:0000256" key="1">
    <source>
        <dbReference type="ARBA" id="ARBA00007274"/>
    </source>
</evidence>
<comment type="caution">
    <text evidence="3">The sequence shown here is derived from an EMBL/GenBank/DDBJ whole genome shotgun (WGS) entry which is preliminary data.</text>
</comment>
<keyword evidence="4" id="KW-1185">Reference proteome</keyword>
<sequence length="122" mass="13532">MMYNALTPELMAGRSVPRAPAHPQIQQPLPRRRHTRVARRRPLSHATTNLGRVGKGVFMEPPLQVDYGCNVALGEGFYSNFGLVILDCGIVKTGDHVMMEGGPAYRFSPRRVGVCDRGQDWA</sequence>
<dbReference type="PANTHER" id="PTHR23416">
    <property type="entry name" value="SIALIC ACID SYNTHASE-RELATED"/>
    <property type="match status" value="1"/>
</dbReference>
<dbReference type="EMBL" id="JAUKUA010000003">
    <property type="protein sequence ID" value="KAK0719123.1"/>
    <property type="molecule type" value="Genomic_DNA"/>
</dbReference>
<protein>
    <submittedName>
        <fullName evidence="3">Uncharacterized protein</fullName>
    </submittedName>
</protein>
<evidence type="ECO:0000256" key="2">
    <source>
        <dbReference type="ARBA" id="ARBA00022679"/>
    </source>
</evidence>
<evidence type="ECO:0000313" key="4">
    <source>
        <dbReference type="Proteomes" id="UP001172102"/>
    </source>
</evidence>
<name>A0AA40ANJ5_9PEZI</name>
<dbReference type="Gene3D" id="2.160.10.10">
    <property type="entry name" value="Hexapeptide repeat proteins"/>
    <property type="match status" value="1"/>
</dbReference>